<accession>A0A0K2GXW0</accession>
<keyword evidence="4" id="KW-0804">Transcription</keyword>
<evidence type="ECO:0000259" key="8">
    <source>
        <dbReference type="PROSITE" id="PS50110"/>
    </source>
</evidence>
<dbReference type="CDD" id="cd06170">
    <property type="entry name" value="LuxR_C_like"/>
    <property type="match status" value="1"/>
</dbReference>
<dbReference type="Pfam" id="PF00072">
    <property type="entry name" value="Response_reg"/>
    <property type="match status" value="1"/>
</dbReference>
<protein>
    <submittedName>
        <fullName evidence="9">LuxR family transcriptional regulator</fullName>
    </submittedName>
</protein>
<dbReference type="InterPro" id="IPR011006">
    <property type="entry name" value="CheY-like_superfamily"/>
</dbReference>
<dbReference type="PANTHER" id="PTHR43214:SF24">
    <property type="entry name" value="TRANSCRIPTIONAL REGULATORY PROTEIN NARL-RELATED"/>
    <property type="match status" value="1"/>
</dbReference>
<dbReference type="InterPro" id="IPR058245">
    <property type="entry name" value="NreC/VraR/RcsB-like_REC"/>
</dbReference>
<dbReference type="InterPro" id="IPR001789">
    <property type="entry name" value="Sig_transdc_resp-reg_receiver"/>
</dbReference>
<keyword evidence="10" id="KW-1185">Reference proteome</keyword>
<keyword evidence="2" id="KW-0805">Transcription regulation</keyword>
<dbReference type="AlphaFoldDB" id="A0A0K2GXW0"/>
<sequence length="249" mass="26079">MIRVVVAENQALIRESFARLIDAHPDMRVIAAVGDGAGAVRHAAGADVVVMDIRMPIMDGIEATRRIVRGVGSTGSAGGAASPRPKVLVLTTFREEDLVLGALDAGASGFLLKDSDPAELLSAIARIHRGEGVLDPKVTPMVLRHITHAGAGAGRGSGRGSGHGSGRDANRSSGRSAGHRAAQAELPDFTPREREILGLVCEGLSNDEIARRLFVATTTVKSHVKSLLTKTGSRGRVDLVIWAARRGLV</sequence>
<dbReference type="Gene3D" id="3.40.50.2300">
    <property type="match status" value="1"/>
</dbReference>
<feature type="region of interest" description="Disordered" evidence="6">
    <location>
        <begin position="149"/>
        <end position="187"/>
    </location>
</feature>
<dbReference type="STRING" id="1408189.CLAC_01550"/>
<dbReference type="SMART" id="SM00421">
    <property type="entry name" value="HTH_LUXR"/>
    <property type="match status" value="1"/>
</dbReference>
<gene>
    <name evidence="9" type="ORF">CLAC_01550</name>
</gene>
<dbReference type="GO" id="GO:0000160">
    <property type="term" value="P:phosphorelay signal transduction system"/>
    <property type="evidence" value="ECO:0007669"/>
    <property type="project" value="InterPro"/>
</dbReference>
<dbReference type="GO" id="GO:0006355">
    <property type="term" value="P:regulation of DNA-templated transcription"/>
    <property type="evidence" value="ECO:0007669"/>
    <property type="project" value="InterPro"/>
</dbReference>
<evidence type="ECO:0000256" key="3">
    <source>
        <dbReference type="ARBA" id="ARBA00023125"/>
    </source>
</evidence>
<dbReference type="InterPro" id="IPR000792">
    <property type="entry name" value="Tscrpt_reg_LuxR_C"/>
</dbReference>
<dbReference type="Pfam" id="PF00196">
    <property type="entry name" value="GerE"/>
    <property type="match status" value="1"/>
</dbReference>
<dbReference type="InterPro" id="IPR016032">
    <property type="entry name" value="Sig_transdc_resp-reg_C-effctor"/>
</dbReference>
<dbReference type="PRINTS" id="PR00038">
    <property type="entry name" value="HTHLUXR"/>
</dbReference>
<evidence type="ECO:0000313" key="10">
    <source>
        <dbReference type="Proteomes" id="UP000058446"/>
    </source>
</evidence>
<evidence type="ECO:0000256" key="1">
    <source>
        <dbReference type="ARBA" id="ARBA00022553"/>
    </source>
</evidence>
<evidence type="ECO:0000313" key="9">
    <source>
        <dbReference type="EMBL" id="ALA66634.1"/>
    </source>
</evidence>
<dbReference type="PROSITE" id="PS50110">
    <property type="entry name" value="RESPONSE_REGULATORY"/>
    <property type="match status" value="1"/>
</dbReference>
<proteinExistence type="predicted"/>
<dbReference type="PROSITE" id="PS00622">
    <property type="entry name" value="HTH_LUXR_1"/>
    <property type="match status" value="1"/>
</dbReference>
<evidence type="ECO:0000256" key="5">
    <source>
        <dbReference type="PROSITE-ProRule" id="PRU00169"/>
    </source>
</evidence>
<dbReference type="RefSeq" id="WP_053411410.1">
    <property type="nucleotide sequence ID" value="NZ_CP006841.1"/>
</dbReference>
<keyword evidence="1 5" id="KW-0597">Phosphoprotein</keyword>
<feature type="domain" description="Response regulatory" evidence="8">
    <location>
        <begin position="3"/>
        <end position="128"/>
    </location>
</feature>
<dbReference type="SUPFAM" id="SSF52172">
    <property type="entry name" value="CheY-like"/>
    <property type="match status" value="1"/>
</dbReference>
<evidence type="ECO:0000256" key="6">
    <source>
        <dbReference type="SAM" id="MobiDB-lite"/>
    </source>
</evidence>
<dbReference type="Proteomes" id="UP000058446">
    <property type="component" value="Chromosome"/>
</dbReference>
<dbReference type="OrthoDB" id="9808843at2"/>
<dbReference type="PANTHER" id="PTHR43214">
    <property type="entry name" value="TWO-COMPONENT RESPONSE REGULATOR"/>
    <property type="match status" value="1"/>
</dbReference>
<dbReference type="SUPFAM" id="SSF46894">
    <property type="entry name" value="C-terminal effector domain of the bipartite response regulators"/>
    <property type="match status" value="1"/>
</dbReference>
<dbReference type="EMBL" id="CP006841">
    <property type="protein sequence ID" value="ALA66634.1"/>
    <property type="molecule type" value="Genomic_DNA"/>
</dbReference>
<dbReference type="PATRIC" id="fig|1408189.4.peg.309"/>
<dbReference type="SMART" id="SM00448">
    <property type="entry name" value="REC"/>
    <property type="match status" value="1"/>
</dbReference>
<dbReference type="InterPro" id="IPR039420">
    <property type="entry name" value="WalR-like"/>
</dbReference>
<feature type="domain" description="HTH luxR-type" evidence="7">
    <location>
        <begin position="182"/>
        <end position="247"/>
    </location>
</feature>
<evidence type="ECO:0000256" key="2">
    <source>
        <dbReference type="ARBA" id="ARBA00023015"/>
    </source>
</evidence>
<dbReference type="GO" id="GO:0003677">
    <property type="term" value="F:DNA binding"/>
    <property type="evidence" value="ECO:0007669"/>
    <property type="project" value="UniProtKB-KW"/>
</dbReference>
<keyword evidence="3" id="KW-0238">DNA-binding</keyword>
<feature type="modified residue" description="4-aspartylphosphate" evidence="5">
    <location>
        <position position="52"/>
    </location>
</feature>
<dbReference type="PROSITE" id="PS50043">
    <property type="entry name" value="HTH_LUXR_2"/>
    <property type="match status" value="1"/>
</dbReference>
<evidence type="ECO:0000259" key="7">
    <source>
        <dbReference type="PROSITE" id="PS50043"/>
    </source>
</evidence>
<dbReference type="KEGG" id="clw:CLAC_01550"/>
<evidence type="ECO:0000256" key="4">
    <source>
        <dbReference type="ARBA" id="ARBA00023163"/>
    </source>
</evidence>
<feature type="compositionally biased region" description="Gly residues" evidence="6">
    <location>
        <begin position="151"/>
        <end position="164"/>
    </location>
</feature>
<dbReference type="CDD" id="cd17535">
    <property type="entry name" value="REC_NarL-like"/>
    <property type="match status" value="1"/>
</dbReference>
<organism evidence="9 10">
    <name type="scientific">Corynebacterium lactis RW2-5</name>
    <dbReference type="NCBI Taxonomy" id="1408189"/>
    <lineage>
        <taxon>Bacteria</taxon>
        <taxon>Bacillati</taxon>
        <taxon>Actinomycetota</taxon>
        <taxon>Actinomycetes</taxon>
        <taxon>Mycobacteriales</taxon>
        <taxon>Corynebacteriaceae</taxon>
        <taxon>Corynebacterium</taxon>
    </lineage>
</organism>
<name>A0A0K2GXW0_9CORY</name>
<reference evidence="9 10" key="1">
    <citation type="submission" date="2013-10" db="EMBL/GenBank/DDBJ databases">
        <title>Complete genome sequence of Corynebacterium lactis DSM 45799(T), isolated from raw cow milk.</title>
        <authorList>
            <person name="Ruckert C."/>
            <person name="Albersmeier A."/>
            <person name="Lipski A."/>
            <person name="Kalinowski J."/>
        </authorList>
    </citation>
    <scope>NUCLEOTIDE SEQUENCE [LARGE SCALE GENOMIC DNA]</scope>
    <source>
        <strain evidence="9 10">RW2-5</strain>
    </source>
</reference>